<feature type="binding site" evidence="6">
    <location>
        <position position="173"/>
    </location>
    <ligand>
        <name>NAD(+)</name>
        <dbReference type="ChEBI" id="CHEBI:57540"/>
    </ligand>
</feature>
<keyword evidence="2" id="KW-0560">Oxidoreductase</keyword>
<evidence type="ECO:0000256" key="1">
    <source>
        <dbReference type="ARBA" id="ARBA00005689"/>
    </source>
</evidence>
<dbReference type="PANTHER" id="PTHR11133">
    <property type="entry name" value="SACCHAROPINE DEHYDROGENASE"/>
    <property type="match status" value="1"/>
</dbReference>
<evidence type="ECO:0000313" key="8">
    <source>
        <dbReference type="Proteomes" id="UP001218218"/>
    </source>
</evidence>
<keyword evidence="8" id="KW-1185">Reference proteome</keyword>
<dbReference type="GO" id="GO:0004754">
    <property type="term" value="F:saccharopine dehydrogenase (NAD+, L-lysine-forming) activity"/>
    <property type="evidence" value="ECO:0007669"/>
    <property type="project" value="InterPro"/>
</dbReference>
<comment type="caution">
    <text evidence="7">The sequence shown here is derived from an EMBL/GenBank/DDBJ whole genome shotgun (WGS) entry which is preliminary data.</text>
</comment>
<evidence type="ECO:0000256" key="5">
    <source>
        <dbReference type="PIRSR" id="PIRSR018250-1"/>
    </source>
</evidence>
<dbReference type="PANTHER" id="PTHR11133:SF23">
    <property type="entry name" value="SACCHAROPINE DEHYDROGENASE [NAD(+), L-LYSINE-FORMING]"/>
    <property type="match status" value="1"/>
</dbReference>
<organism evidence="7 8">
    <name type="scientific">Mycena albidolilacea</name>
    <dbReference type="NCBI Taxonomy" id="1033008"/>
    <lineage>
        <taxon>Eukaryota</taxon>
        <taxon>Fungi</taxon>
        <taxon>Dikarya</taxon>
        <taxon>Basidiomycota</taxon>
        <taxon>Agaricomycotina</taxon>
        <taxon>Agaricomycetes</taxon>
        <taxon>Agaricomycetidae</taxon>
        <taxon>Agaricales</taxon>
        <taxon>Marasmiineae</taxon>
        <taxon>Mycenaceae</taxon>
        <taxon>Mycena</taxon>
    </lineage>
</organism>
<accession>A0AAD6ZH99</accession>
<evidence type="ECO:0000256" key="2">
    <source>
        <dbReference type="ARBA" id="ARBA00023002"/>
    </source>
</evidence>
<feature type="active site" description="Proton donor" evidence="5">
    <location>
        <position position="61"/>
    </location>
</feature>
<dbReference type="InterPro" id="IPR051168">
    <property type="entry name" value="AASS"/>
</dbReference>
<keyword evidence="3 6" id="KW-0520">NAD</keyword>
<keyword evidence="4" id="KW-0457">Lysine biosynthesis</keyword>
<dbReference type="AlphaFoldDB" id="A0AAD6ZH99"/>
<evidence type="ECO:0000313" key="7">
    <source>
        <dbReference type="EMBL" id="KAJ7323008.1"/>
    </source>
</evidence>
<dbReference type="EMBL" id="JARIHO010000048">
    <property type="protein sequence ID" value="KAJ7323008.1"/>
    <property type="molecule type" value="Genomic_DNA"/>
</dbReference>
<comment type="similarity">
    <text evidence="1">Belongs to the AlaDH/PNT family.</text>
</comment>
<feature type="binding site" evidence="6">
    <location>
        <position position="82"/>
    </location>
    <ligand>
        <name>NAD(+)</name>
        <dbReference type="ChEBI" id="CHEBI:57540"/>
    </ligand>
</feature>
<name>A0AAD6ZH99_9AGAR</name>
<dbReference type="Proteomes" id="UP001218218">
    <property type="component" value="Unassembled WGS sequence"/>
</dbReference>
<feature type="active site" description="Proton acceptor" evidence="5">
    <location>
        <position position="43"/>
    </location>
</feature>
<keyword evidence="4" id="KW-0028">Amino-acid biosynthesis</keyword>
<dbReference type="GO" id="GO:0019878">
    <property type="term" value="P:lysine biosynthetic process via aminoadipic acid"/>
    <property type="evidence" value="ECO:0007669"/>
    <property type="project" value="TreeGrafter"/>
</dbReference>
<sequence>MLWFHSEARRSVWSFWRRRAGCKLVENNSWPTAPTTVTIIGLKELEESTDPLLHTLIQFAHCYKNQADTLYDLEFLTDTRGRRVTTFGFHAGFAGAAAGPLALSSQKNGEKLGHLQPFENDAAMVASINQLLVGSGKGIKVLVIGAWEDAEEAQLISLGKLGLRSWDDIVKWDMDKTAKGGPFQEILNIDIFVNCIYLNSQIPSFITQDRIITVGPQRKLSIIVDISCDKTNPFNPTPICSINTTFPIVPVGVGNLSSAENPMFSVVSIDHFPSFPPPPPPPPREASKEFSTDPLLSLLEFSNQQTVCVWTDVEKLFTEKVVTAIAVVGA</sequence>
<dbReference type="InterPro" id="IPR027281">
    <property type="entry name" value="Lys1"/>
</dbReference>
<gene>
    <name evidence="7" type="ORF">DFH08DRAFT_1030225</name>
</gene>
<dbReference type="Gene3D" id="3.40.50.720">
    <property type="entry name" value="NAD(P)-binding Rossmann-like Domain"/>
    <property type="match status" value="1"/>
</dbReference>
<protein>
    <submittedName>
        <fullName evidence="7">Saccharopine dehydrogenase</fullName>
    </submittedName>
</protein>
<dbReference type="GO" id="GO:0005737">
    <property type="term" value="C:cytoplasm"/>
    <property type="evidence" value="ECO:0007669"/>
    <property type="project" value="TreeGrafter"/>
</dbReference>
<dbReference type="PIRSF" id="PIRSF018250">
    <property type="entry name" value="Saccharopine_DH_Lys"/>
    <property type="match status" value="1"/>
</dbReference>
<evidence type="ECO:0000256" key="3">
    <source>
        <dbReference type="ARBA" id="ARBA00023027"/>
    </source>
</evidence>
<dbReference type="SUPFAM" id="SSF52283">
    <property type="entry name" value="Formate/glycerate dehydrogenase catalytic domain-like"/>
    <property type="match status" value="1"/>
</dbReference>
<reference evidence="7" key="1">
    <citation type="submission" date="2023-03" db="EMBL/GenBank/DDBJ databases">
        <title>Massive genome expansion in bonnet fungi (Mycena s.s.) driven by repeated elements and novel gene families across ecological guilds.</title>
        <authorList>
            <consortium name="Lawrence Berkeley National Laboratory"/>
            <person name="Harder C.B."/>
            <person name="Miyauchi S."/>
            <person name="Viragh M."/>
            <person name="Kuo A."/>
            <person name="Thoen E."/>
            <person name="Andreopoulos B."/>
            <person name="Lu D."/>
            <person name="Skrede I."/>
            <person name="Drula E."/>
            <person name="Henrissat B."/>
            <person name="Morin E."/>
            <person name="Kohler A."/>
            <person name="Barry K."/>
            <person name="LaButti K."/>
            <person name="Morin E."/>
            <person name="Salamov A."/>
            <person name="Lipzen A."/>
            <person name="Mereny Z."/>
            <person name="Hegedus B."/>
            <person name="Baldrian P."/>
            <person name="Stursova M."/>
            <person name="Weitz H."/>
            <person name="Taylor A."/>
            <person name="Grigoriev I.V."/>
            <person name="Nagy L.G."/>
            <person name="Martin F."/>
            <person name="Kauserud H."/>
        </authorList>
    </citation>
    <scope>NUCLEOTIDE SEQUENCE</scope>
    <source>
        <strain evidence="7">CBHHK002</strain>
    </source>
</reference>
<evidence type="ECO:0000256" key="4">
    <source>
        <dbReference type="ARBA" id="ARBA00023154"/>
    </source>
</evidence>
<feature type="binding site" evidence="6">
    <location>
        <position position="177"/>
    </location>
    <ligand>
        <name>NAD(+)</name>
        <dbReference type="ChEBI" id="CHEBI:57540"/>
    </ligand>
</feature>
<proteinExistence type="inferred from homology"/>
<feature type="binding site" evidence="6">
    <location>
        <position position="197"/>
    </location>
    <ligand>
        <name>NAD(+)</name>
        <dbReference type="ChEBI" id="CHEBI:57540"/>
    </ligand>
</feature>
<evidence type="ECO:0000256" key="6">
    <source>
        <dbReference type="PIRSR" id="PIRSR018250-3"/>
    </source>
</evidence>